<name>A0A1I7XF43_HETBA</name>
<sequence length="87" mass="10129">MSEKCAPFLNRSANVAIFLSGIAFLALTVSMPVLFTIINNIEEELIETRVNYEEMSNMMWKDLVDQGDETRRVRRQACWPSLFIYSY</sequence>
<evidence type="ECO:0000259" key="3">
    <source>
        <dbReference type="SMART" id="SM01088"/>
    </source>
</evidence>
<dbReference type="AlphaFoldDB" id="A0A1I7XF43"/>
<protein>
    <submittedName>
        <fullName evidence="5">Col_cuticle_N domain-containing protein</fullName>
    </submittedName>
</protein>
<keyword evidence="2" id="KW-1133">Transmembrane helix</keyword>
<dbReference type="Proteomes" id="UP000095283">
    <property type="component" value="Unplaced"/>
</dbReference>
<feature type="transmembrane region" description="Helical" evidence="2">
    <location>
        <begin position="12"/>
        <end position="35"/>
    </location>
</feature>
<keyword evidence="2" id="KW-0812">Transmembrane</keyword>
<evidence type="ECO:0000313" key="5">
    <source>
        <dbReference type="WBParaSite" id="Hba_16290"/>
    </source>
</evidence>
<dbReference type="GO" id="GO:0042302">
    <property type="term" value="F:structural constituent of cuticle"/>
    <property type="evidence" value="ECO:0007669"/>
    <property type="project" value="InterPro"/>
</dbReference>
<accession>A0A1I7XF43</accession>
<feature type="domain" description="Nematode cuticle collagen N-terminal" evidence="3">
    <location>
        <begin position="11"/>
        <end position="63"/>
    </location>
</feature>
<keyword evidence="2" id="KW-0472">Membrane</keyword>
<proteinExistence type="predicted"/>
<dbReference type="WBParaSite" id="Hba_16290">
    <property type="protein sequence ID" value="Hba_16290"/>
    <property type="gene ID" value="Hba_16290"/>
</dbReference>
<evidence type="ECO:0000313" key="4">
    <source>
        <dbReference type="Proteomes" id="UP000095283"/>
    </source>
</evidence>
<dbReference type="SMART" id="SM01088">
    <property type="entry name" value="Col_cuticle_N"/>
    <property type="match status" value="1"/>
</dbReference>
<dbReference type="Pfam" id="PF01484">
    <property type="entry name" value="Col_cuticle_N"/>
    <property type="match status" value="1"/>
</dbReference>
<reference evidence="5" key="1">
    <citation type="submission" date="2016-11" db="UniProtKB">
        <authorList>
            <consortium name="WormBaseParasite"/>
        </authorList>
    </citation>
    <scope>IDENTIFICATION</scope>
</reference>
<evidence type="ECO:0000256" key="2">
    <source>
        <dbReference type="SAM" id="Phobius"/>
    </source>
</evidence>
<evidence type="ECO:0000256" key="1">
    <source>
        <dbReference type="ARBA" id="ARBA00022737"/>
    </source>
</evidence>
<keyword evidence="1" id="KW-0677">Repeat</keyword>
<keyword evidence="4" id="KW-1185">Reference proteome</keyword>
<dbReference type="InterPro" id="IPR002486">
    <property type="entry name" value="Col_cuticle_N"/>
</dbReference>
<organism evidence="4 5">
    <name type="scientific">Heterorhabditis bacteriophora</name>
    <name type="common">Entomopathogenic nematode worm</name>
    <dbReference type="NCBI Taxonomy" id="37862"/>
    <lineage>
        <taxon>Eukaryota</taxon>
        <taxon>Metazoa</taxon>
        <taxon>Ecdysozoa</taxon>
        <taxon>Nematoda</taxon>
        <taxon>Chromadorea</taxon>
        <taxon>Rhabditida</taxon>
        <taxon>Rhabditina</taxon>
        <taxon>Rhabditomorpha</taxon>
        <taxon>Strongyloidea</taxon>
        <taxon>Heterorhabditidae</taxon>
        <taxon>Heterorhabditis</taxon>
    </lineage>
</organism>